<feature type="non-terminal residue" evidence="2">
    <location>
        <position position="1"/>
    </location>
</feature>
<sequence length="208" mass="23572">PYQTFASSTIAFHLASRPKMMNIVIDRVAELYGLPDFKLAIADYFARHHHNLTHTIGGRWQAMPDCQLPFHCIQIWSKLHIQSYSSYDSKTLLPSQGLHVSPSTANWPFGRYNSIIISRDGNKDWLHSGLHGHEVVQLRMIFKPISGSQSLLSSIYYAYVQRFIIMSVDQHAGMHVLKRALQSTGECVGDIIPLFQIHAPAHLIPHFG</sequence>
<dbReference type="HOGENOM" id="CLU_006344_9_3_1"/>
<name>A0A0C9Z003_9AGAM</name>
<dbReference type="Proteomes" id="UP000054018">
    <property type="component" value="Unassembled WGS sequence"/>
</dbReference>
<organism evidence="2 3">
    <name type="scientific">Pisolithus microcarpus 441</name>
    <dbReference type="NCBI Taxonomy" id="765257"/>
    <lineage>
        <taxon>Eukaryota</taxon>
        <taxon>Fungi</taxon>
        <taxon>Dikarya</taxon>
        <taxon>Basidiomycota</taxon>
        <taxon>Agaricomycotina</taxon>
        <taxon>Agaricomycetes</taxon>
        <taxon>Agaricomycetidae</taxon>
        <taxon>Boletales</taxon>
        <taxon>Sclerodermatineae</taxon>
        <taxon>Pisolithaceae</taxon>
        <taxon>Pisolithus</taxon>
    </lineage>
</organism>
<evidence type="ECO:0000313" key="2">
    <source>
        <dbReference type="EMBL" id="KIK15672.1"/>
    </source>
</evidence>
<dbReference type="InterPro" id="IPR049233">
    <property type="entry name" value="DUF6830"/>
</dbReference>
<feature type="non-terminal residue" evidence="2">
    <location>
        <position position="208"/>
    </location>
</feature>
<dbReference type="Pfam" id="PF20722">
    <property type="entry name" value="DUF6830"/>
    <property type="match status" value="1"/>
</dbReference>
<dbReference type="EMBL" id="KN833881">
    <property type="protein sequence ID" value="KIK15672.1"/>
    <property type="molecule type" value="Genomic_DNA"/>
</dbReference>
<gene>
    <name evidence="2" type="ORF">PISMIDRAFT_37888</name>
</gene>
<protein>
    <recommendedName>
        <fullName evidence="1">DUF6830 domain-containing protein</fullName>
    </recommendedName>
</protein>
<dbReference type="OrthoDB" id="3232986at2759"/>
<evidence type="ECO:0000313" key="3">
    <source>
        <dbReference type="Proteomes" id="UP000054018"/>
    </source>
</evidence>
<feature type="domain" description="DUF6830" evidence="1">
    <location>
        <begin position="1"/>
        <end position="137"/>
    </location>
</feature>
<keyword evidence="3" id="KW-1185">Reference proteome</keyword>
<reference evidence="3" key="2">
    <citation type="submission" date="2015-01" db="EMBL/GenBank/DDBJ databases">
        <title>Evolutionary Origins and Diversification of the Mycorrhizal Mutualists.</title>
        <authorList>
            <consortium name="DOE Joint Genome Institute"/>
            <consortium name="Mycorrhizal Genomics Consortium"/>
            <person name="Kohler A."/>
            <person name="Kuo A."/>
            <person name="Nagy L.G."/>
            <person name="Floudas D."/>
            <person name="Copeland A."/>
            <person name="Barry K.W."/>
            <person name="Cichocki N."/>
            <person name="Veneault-Fourrey C."/>
            <person name="LaButti K."/>
            <person name="Lindquist E.A."/>
            <person name="Lipzen A."/>
            <person name="Lundell T."/>
            <person name="Morin E."/>
            <person name="Murat C."/>
            <person name="Riley R."/>
            <person name="Ohm R."/>
            <person name="Sun H."/>
            <person name="Tunlid A."/>
            <person name="Henrissat B."/>
            <person name="Grigoriev I.V."/>
            <person name="Hibbett D.S."/>
            <person name="Martin F."/>
        </authorList>
    </citation>
    <scope>NUCLEOTIDE SEQUENCE [LARGE SCALE GENOMIC DNA]</scope>
    <source>
        <strain evidence="3">441</strain>
    </source>
</reference>
<reference evidence="2 3" key="1">
    <citation type="submission" date="2014-04" db="EMBL/GenBank/DDBJ databases">
        <authorList>
            <consortium name="DOE Joint Genome Institute"/>
            <person name="Kuo A."/>
            <person name="Kohler A."/>
            <person name="Costa M.D."/>
            <person name="Nagy L.G."/>
            <person name="Floudas D."/>
            <person name="Copeland A."/>
            <person name="Barry K.W."/>
            <person name="Cichocki N."/>
            <person name="Veneault-Fourrey C."/>
            <person name="LaButti K."/>
            <person name="Lindquist E.A."/>
            <person name="Lipzen A."/>
            <person name="Lundell T."/>
            <person name="Morin E."/>
            <person name="Murat C."/>
            <person name="Sun H."/>
            <person name="Tunlid A."/>
            <person name="Henrissat B."/>
            <person name="Grigoriev I.V."/>
            <person name="Hibbett D.S."/>
            <person name="Martin F."/>
            <person name="Nordberg H.P."/>
            <person name="Cantor M.N."/>
            <person name="Hua S.X."/>
        </authorList>
    </citation>
    <scope>NUCLEOTIDE SEQUENCE [LARGE SCALE GENOMIC DNA]</scope>
    <source>
        <strain evidence="2 3">441</strain>
    </source>
</reference>
<accession>A0A0C9Z003</accession>
<proteinExistence type="predicted"/>
<evidence type="ECO:0000259" key="1">
    <source>
        <dbReference type="Pfam" id="PF20722"/>
    </source>
</evidence>
<dbReference type="AlphaFoldDB" id="A0A0C9Z003"/>